<sequence length="111" mass="12128">RGYICKKPLPPSTPFSCPSYIIRHPRAARPSFLSTLPSSRGARNGGATREGSSRYRLSVLLLPNFFKKGFLSASGARDCVLQELDQFGDPATVLQAEAAITSTRIVQAMNW</sequence>
<reference evidence="1" key="1">
    <citation type="submission" date="2017-07" db="EMBL/GenBank/DDBJ databases">
        <title>Taro Niue Genome Assembly and Annotation.</title>
        <authorList>
            <person name="Atibalentja N."/>
            <person name="Keating K."/>
            <person name="Fields C.J."/>
        </authorList>
    </citation>
    <scope>NUCLEOTIDE SEQUENCE</scope>
    <source>
        <strain evidence="1">Niue_2</strain>
        <tissue evidence="1">Leaf</tissue>
    </source>
</reference>
<keyword evidence="2" id="KW-1185">Reference proteome</keyword>
<protein>
    <submittedName>
        <fullName evidence="1">Uncharacterized protein</fullName>
    </submittedName>
</protein>
<dbReference type="AlphaFoldDB" id="A0A843XXR6"/>
<proteinExistence type="predicted"/>
<evidence type="ECO:0000313" key="2">
    <source>
        <dbReference type="Proteomes" id="UP000652761"/>
    </source>
</evidence>
<dbReference type="EMBL" id="NMUH01016555">
    <property type="protein sequence ID" value="MQM23495.1"/>
    <property type="molecule type" value="Genomic_DNA"/>
</dbReference>
<comment type="caution">
    <text evidence="1">The sequence shown here is derived from an EMBL/GenBank/DDBJ whole genome shotgun (WGS) entry which is preliminary data.</text>
</comment>
<accession>A0A843XXR6</accession>
<feature type="non-terminal residue" evidence="1">
    <location>
        <position position="111"/>
    </location>
</feature>
<gene>
    <name evidence="1" type="ORF">Taro_056560</name>
</gene>
<feature type="non-terminal residue" evidence="1">
    <location>
        <position position="1"/>
    </location>
</feature>
<evidence type="ECO:0000313" key="1">
    <source>
        <dbReference type="EMBL" id="MQM23495.1"/>
    </source>
</evidence>
<dbReference type="Proteomes" id="UP000652761">
    <property type="component" value="Unassembled WGS sequence"/>
</dbReference>
<name>A0A843XXR6_COLES</name>
<organism evidence="1 2">
    <name type="scientific">Colocasia esculenta</name>
    <name type="common">Wild taro</name>
    <name type="synonym">Arum esculentum</name>
    <dbReference type="NCBI Taxonomy" id="4460"/>
    <lineage>
        <taxon>Eukaryota</taxon>
        <taxon>Viridiplantae</taxon>
        <taxon>Streptophyta</taxon>
        <taxon>Embryophyta</taxon>
        <taxon>Tracheophyta</taxon>
        <taxon>Spermatophyta</taxon>
        <taxon>Magnoliopsida</taxon>
        <taxon>Liliopsida</taxon>
        <taxon>Araceae</taxon>
        <taxon>Aroideae</taxon>
        <taxon>Colocasieae</taxon>
        <taxon>Colocasia</taxon>
    </lineage>
</organism>